<evidence type="ECO:0000259" key="2">
    <source>
        <dbReference type="Pfam" id="PF01266"/>
    </source>
</evidence>
<dbReference type="PANTHER" id="PTHR13847:SF285">
    <property type="entry name" value="FAD DEPENDENT OXIDOREDUCTASE DOMAIN-CONTAINING PROTEIN"/>
    <property type="match status" value="1"/>
</dbReference>
<evidence type="ECO:0000313" key="4">
    <source>
        <dbReference type="Proteomes" id="UP001233164"/>
    </source>
</evidence>
<comment type="caution">
    <text evidence="3">The sequence shown here is derived from an EMBL/GenBank/DDBJ whole genome shotgun (WGS) entry which is preliminary data.</text>
</comment>
<dbReference type="EMBL" id="JAUBOF010000056">
    <property type="protein sequence ID" value="MDM7489741.1"/>
    <property type="molecule type" value="Genomic_DNA"/>
</dbReference>
<dbReference type="Proteomes" id="UP001233164">
    <property type="component" value="Unassembled WGS sequence"/>
</dbReference>
<dbReference type="SUPFAM" id="SSF51905">
    <property type="entry name" value="FAD/NAD(P)-binding domain"/>
    <property type="match status" value="1"/>
</dbReference>
<dbReference type="PANTHER" id="PTHR13847">
    <property type="entry name" value="SARCOSINE DEHYDROGENASE-RELATED"/>
    <property type="match status" value="1"/>
</dbReference>
<dbReference type="InterPro" id="IPR036188">
    <property type="entry name" value="FAD/NAD-bd_sf"/>
</dbReference>
<feature type="region of interest" description="Disordered" evidence="1">
    <location>
        <begin position="1"/>
        <end position="34"/>
    </location>
</feature>
<organism evidence="3 4">
    <name type="scientific">Rhodococcus indonesiensis</name>
    <dbReference type="NCBI Taxonomy" id="3055869"/>
    <lineage>
        <taxon>Bacteria</taxon>
        <taxon>Bacillati</taxon>
        <taxon>Actinomycetota</taxon>
        <taxon>Actinomycetes</taxon>
        <taxon>Mycobacteriales</taxon>
        <taxon>Nocardiaceae</taxon>
        <taxon>Rhodococcus</taxon>
    </lineage>
</organism>
<reference evidence="3 4" key="1">
    <citation type="submission" date="2023-06" db="EMBL/GenBank/DDBJ databases">
        <title>Rhodococcus indonesiensis sp. nov a new member of the Rhodococcus ruber lineage isolated from a sediment of neutral hot spring.</title>
        <authorList>
            <person name="Kusuma A.B."/>
            <person name="Fenylestari G."/>
            <person name="Ammar F."/>
            <person name="Nouioui I."/>
            <person name="Goodfellow M."/>
        </authorList>
    </citation>
    <scope>NUCLEOTIDE SEQUENCE [LARGE SCALE GENOMIC DNA]</scope>
    <source>
        <strain evidence="3 4">CSLK01-03</strain>
    </source>
</reference>
<dbReference type="Gene3D" id="3.50.50.60">
    <property type="entry name" value="FAD/NAD(P)-binding domain"/>
    <property type="match status" value="1"/>
</dbReference>
<accession>A0ABT7RQ12</accession>
<dbReference type="Pfam" id="PF01266">
    <property type="entry name" value="DAO"/>
    <property type="match status" value="1"/>
</dbReference>
<dbReference type="Gene3D" id="3.30.9.10">
    <property type="entry name" value="D-Amino Acid Oxidase, subunit A, domain 2"/>
    <property type="match status" value="1"/>
</dbReference>
<feature type="domain" description="FAD dependent oxidoreductase" evidence="2">
    <location>
        <begin position="42"/>
        <end position="402"/>
    </location>
</feature>
<dbReference type="RefSeq" id="WP_289379844.1">
    <property type="nucleotide sequence ID" value="NZ_JAUBOF010000056.1"/>
</dbReference>
<gene>
    <name evidence="3" type="ORF">QT969_15785</name>
</gene>
<name>A0ABT7RQ12_9NOCA</name>
<evidence type="ECO:0000256" key="1">
    <source>
        <dbReference type="SAM" id="MobiDB-lite"/>
    </source>
</evidence>
<feature type="compositionally biased region" description="Basic and acidic residues" evidence="1">
    <location>
        <begin position="23"/>
        <end position="32"/>
    </location>
</feature>
<dbReference type="GO" id="GO:0016491">
    <property type="term" value="F:oxidoreductase activity"/>
    <property type="evidence" value="ECO:0007669"/>
    <property type="project" value="UniProtKB-KW"/>
</dbReference>
<dbReference type="InterPro" id="IPR006076">
    <property type="entry name" value="FAD-dep_OxRdtase"/>
</dbReference>
<keyword evidence="3" id="KW-0560">Oxidoreductase</keyword>
<keyword evidence="4" id="KW-1185">Reference proteome</keyword>
<proteinExistence type="predicted"/>
<sequence>MVLSSPRAGHEAAGVAEGTPLWQEDRRHDSRRPALPGNLTADVAIVGAGFTGLWTAYYLLQADPSLKVVLLEREYAGFGASGRNGGWASSIFPVSLARVEQLYSHRAALDLQTAMNDTVTEIGHVVEAEGIDCDYARDGFVSLARSEAQLARARATVDGAEKFGVHGQWRFLDADEACAKINADGVRGAIFTEHCALLQPDKLVVGLAAWVEEHGGVIYENTAVDEIGTGVVRTAHGTVTASVVVRATEAFTPEFAAYRRNVAPLYSLVVATAPLPDELRASLHLDSRTAFNDMRNLRIYAHPTSDGRLVFGGRGAPYHFGSKVDSSFDVDPKIHEKIVATMHEFFPALRDVPITHRWGGPLGVPRDWFPSVGYRPADKLAWAGPYVGDGVATSNLAGRILRNLILDAPDDLNALPVVNHTSPKWEVEPLRWFGVNAGLRAAATADLEERITGRPSKVSALLEKLTGAH</sequence>
<dbReference type="EC" id="1.-.-.-" evidence="3"/>
<protein>
    <submittedName>
        <fullName evidence="3">FAD-binding oxidoreductase</fullName>
        <ecNumber evidence="3">1.-.-.-</ecNumber>
    </submittedName>
</protein>
<evidence type="ECO:0000313" key="3">
    <source>
        <dbReference type="EMBL" id="MDM7489741.1"/>
    </source>
</evidence>